<reference evidence="1" key="1">
    <citation type="journal article" date="2021" name="Proc. Natl. Acad. Sci. U.S.A.">
        <title>A Catalog of Tens of Thousands of Viruses from Human Metagenomes Reveals Hidden Associations with Chronic Diseases.</title>
        <authorList>
            <person name="Tisza M.J."/>
            <person name="Buck C.B."/>
        </authorList>
    </citation>
    <scope>NUCLEOTIDE SEQUENCE</scope>
    <source>
        <strain evidence="1">CtM5A27</strain>
    </source>
</reference>
<accession>A0A8S5PEX7</accession>
<sequence>MRRSINTCGEVRSSTALRGSIFYARFLTDYDI</sequence>
<evidence type="ECO:0000313" key="1">
    <source>
        <dbReference type="EMBL" id="DAE05735.1"/>
    </source>
</evidence>
<organism evidence="1">
    <name type="scientific">Siphoviridae sp. ctM5A27</name>
    <dbReference type="NCBI Taxonomy" id="2825459"/>
    <lineage>
        <taxon>Viruses</taxon>
        <taxon>Duplodnaviria</taxon>
        <taxon>Heunggongvirae</taxon>
        <taxon>Uroviricota</taxon>
        <taxon>Caudoviricetes</taxon>
    </lineage>
</organism>
<protein>
    <submittedName>
        <fullName evidence="1">Uncharacterized protein</fullName>
    </submittedName>
</protein>
<proteinExistence type="predicted"/>
<dbReference type="EMBL" id="BK015415">
    <property type="protein sequence ID" value="DAE05735.1"/>
    <property type="molecule type" value="Genomic_DNA"/>
</dbReference>
<name>A0A8S5PEX7_9CAUD</name>